<dbReference type="InterPro" id="IPR038255">
    <property type="entry name" value="PBS_linker_sf"/>
</dbReference>
<reference evidence="2 3" key="1">
    <citation type="submission" date="2017-09" db="EMBL/GenBank/DDBJ databases">
        <title>Reassesment of A. cryaerophilus.</title>
        <authorList>
            <person name="Perez-Cataluna A."/>
            <person name="Collado L."/>
            <person name="Salgado O."/>
            <person name="Lefinanco V."/>
            <person name="Figueras M.J."/>
        </authorList>
    </citation>
    <scope>NUCLEOTIDE SEQUENCE [LARGE SCALE GENOMIC DNA]</scope>
    <source>
        <strain evidence="2 3">LMG 9861</strain>
    </source>
</reference>
<proteinExistence type="predicted"/>
<protein>
    <recommendedName>
        <fullName evidence="1">DUF4214 domain-containing protein</fullName>
    </recommendedName>
</protein>
<dbReference type="EMBL" id="NXGJ01000024">
    <property type="protein sequence ID" value="PRM86894.1"/>
    <property type="molecule type" value="Genomic_DNA"/>
</dbReference>
<dbReference type="Gene3D" id="1.10.3130.20">
    <property type="entry name" value="Phycobilisome linker domain"/>
    <property type="match status" value="1"/>
</dbReference>
<evidence type="ECO:0000313" key="3">
    <source>
        <dbReference type="Proteomes" id="UP000239065"/>
    </source>
</evidence>
<name>A0A2S9SJY8_9BACT</name>
<dbReference type="InterPro" id="IPR025282">
    <property type="entry name" value="DUF4214"/>
</dbReference>
<dbReference type="Proteomes" id="UP000239065">
    <property type="component" value="Unassembled WGS sequence"/>
</dbReference>
<dbReference type="AlphaFoldDB" id="A0A2S9SJY8"/>
<feature type="domain" description="DUF4214" evidence="1">
    <location>
        <begin position="258"/>
        <end position="323"/>
    </location>
</feature>
<sequence length="455" mass="50435">MGTIMNATPITNSEIINFDGTSVDNYYSFTMIKEGNILVSGSDSNSYAMNLQIFDADFNYVDYYIGSSSESITLSNAGTYYVQAIDEYGGSFSISSTAMSGVPMTATSIKNGQTISFDSTSVDNYYSFTMIKEGNILVSGSDSNSYAMNLQIFDADFNYVDYYIGSSSESITLSNAGTYYVQAIDEYGGSFSISSTAMSSNSTPETPTIPDLPSEINKIEEFVNRFYTEVLERPSDESGLESWSSQLENGTKTADDIANGFFFSEEFKNKNLDNDDFVEIAYEALLGREADLAGKNHWINNLDNGMSRSDILDGFIYSDEFKNIANNYGIEVGSPIPEPEINEIVNSWDDLVGFYLFESMELETAYGSSFNVNKSDLGYSYLDISEDGDLDIYFSGNGISEEISGQITAVSNNSIYIYDSYYDETDDMNYLFDGDTLTLYDSVDGYDATMDWILQ</sequence>
<dbReference type="RefSeq" id="WP_105909858.1">
    <property type="nucleotide sequence ID" value="NZ_NXGJ01000024.1"/>
</dbReference>
<dbReference type="Pfam" id="PF13946">
    <property type="entry name" value="DUF4214"/>
    <property type="match status" value="1"/>
</dbReference>
<gene>
    <name evidence="2" type="ORF">CJ669_10330</name>
</gene>
<organism evidence="2 3">
    <name type="scientific">Aliarcobacter cryaerophilus</name>
    <dbReference type="NCBI Taxonomy" id="28198"/>
    <lineage>
        <taxon>Bacteria</taxon>
        <taxon>Pseudomonadati</taxon>
        <taxon>Campylobacterota</taxon>
        <taxon>Epsilonproteobacteria</taxon>
        <taxon>Campylobacterales</taxon>
        <taxon>Arcobacteraceae</taxon>
        <taxon>Aliarcobacter</taxon>
    </lineage>
</organism>
<comment type="caution">
    <text evidence="2">The sequence shown here is derived from an EMBL/GenBank/DDBJ whole genome shotgun (WGS) entry which is preliminary data.</text>
</comment>
<evidence type="ECO:0000313" key="2">
    <source>
        <dbReference type="EMBL" id="PRM86894.1"/>
    </source>
</evidence>
<accession>A0A2S9SJY8</accession>
<evidence type="ECO:0000259" key="1">
    <source>
        <dbReference type="Pfam" id="PF13946"/>
    </source>
</evidence>
<dbReference type="Gene3D" id="2.60.120.380">
    <property type="match status" value="2"/>
</dbReference>